<sequence>MIKSWMVIGALTLLVAFAGSWSTPNSIRWFNRLTRPRWLTFEPAIPFIWTT</sequence>
<protein>
    <submittedName>
        <fullName evidence="1">TspO protein</fullName>
    </submittedName>
</protein>
<dbReference type="GO" id="GO:0016020">
    <property type="term" value="C:membrane"/>
    <property type="evidence" value="ECO:0007669"/>
    <property type="project" value="InterPro"/>
</dbReference>
<comment type="caution">
    <text evidence="1">The sequence shown here is derived from an EMBL/GenBank/DDBJ whole genome shotgun (WGS) entry which is preliminary data.</text>
</comment>
<feature type="non-terminal residue" evidence="1">
    <location>
        <position position="51"/>
    </location>
</feature>
<evidence type="ECO:0000313" key="1">
    <source>
        <dbReference type="EMBL" id="NER28067.1"/>
    </source>
</evidence>
<accession>A0A6B3N8U8</accession>
<name>A0A6B3N8U8_9CYAN</name>
<dbReference type="AlphaFoldDB" id="A0A6B3N8U8"/>
<proteinExistence type="predicted"/>
<dbReference type="EMBL" id="JAAHFQ010000166">
    <property type="protein sequence ID" value="NER28067.1"/>
    <property type="molecule type" value="Genomic_DNA"/>
</dbReference>
<dbReference type="Pfam" id="PF03073">
    <property type="entry name" value="TspO_MBR"/>
    <property type="match status" value="1"/>
</dbReference>
<gene>
    <name evidence="1" type="ORF">F6J89_10645</name>
</gene>
<organism evidence="1">
    <name type="scientific">Symploca sp. SIO1C4</name>
    <dbReference type="NCBI Taxonomy" id="2607765"/>
    <lineage>
        <taxon>Bacteria</taxon>
        <taxon>Bacillati</taxon>
        <taxon>Cyanobacteriota</taxon>
        <taxon>Cyanophyceae</taxon>
        <taxon>Coleofasciculales</taxon>
        <taxon>Coleofasciculaceae</taxon>
        <taxon>Symploca</taxon>
    </lineage>
</organism>
<dbReference type="InterPro" id="IPR004307">
    <property type="entry name" value="TspO_MBR"/>
</dbReference>
<reference evidence="1" key="1">
    <citation type="submission" date="2019-11" db="EMBL/GenBank/DDBJ databases">
        <title>Genomic insights into an expanded diversity of filamentous marine cyanobacteria reveals the extraordinary biosynthetic potential of Moorea and Okeania.</title>
        <authorList>
            <person name="Ferreira Leao T."/>
            <person name="Wang M."/>
            <person name="Moss N."/>
            <person name="Da Silva R."/>
            <person name="Sanders J."/>
            <person name="Nurk S."/>
            <person name="Gurevich A."/>
            <person name="Humphrey G."/>
            <person name="Reher R."/>
            <person name="Zhu Q."/>
            <person name="Belda-Ferre P."/>
            <person name="Glukhov E."/>
            <person name="Rex R."/>
            <person name="Dorrestein P.C."/>
            <person name="Knight R."/>
            <person name="Pevzner P."/>
            <person name="Gerwick W.H."/>
            <person name="Gerwick L."/>
        </authorList>
    </citation>
    <scope>NUCLEOTIDE SEQUENCE</scope>
    <source>
        <strain evidence="1">SIO1C4</strain>
    </source>
</reference>